<dbReference type="PATRIC" id="fig|1938.3.peg.8493"/>
<dbReference type="Proteomes" id="UP000037432">
    <property type="component" value="Unassembled WGS sequence"/>
</dbReference>
<protein>
    <submittedName>
        <fullName evidence="1">Uncharacterized protein</fullName>
    </submittedName>
</protein>
<evidence type="ECO:0000313" key="1">
    <source>
        <dbReference type="EMBL" id="KMS74160.1"/>
    </source>
</evidence>
<dbReference type="EMBL" id="LFNT01000014">
    <property type="protein sequence ID" value="KMS74160.1"/>
    <property type="molecule type" value="Genomic_DNA"/>
</dbReference>
<reference evidence="1 2" key="1">
    <citation type="submission" date="2015-06" db="EMBL/GenBank/DDBJ databases">
        <authorList>
            <person name="Ju K.-S."/>
            <person name="Doroghazi J.R."/>
            <person name="Metcalf W.W."/>
        </authorList>
    </citation>
    <scope>NUCLEOTIDE SEQUENCE [LARGE SCALE GENOMIC DNA]</scope>
    <source>
        <strain evidence="1 2">NRRL 3414</strain>
    </source>
</reference>
<accession>A0A0J8C8E7</accession>
<gene>
    <name evidence="1" type="ORF">ACM01_14605</name>
</gene>
<name>A0A0J8C8E7_STRVR</name>
<comment type="caution">
    <text evidence="1">The sequence shown here is derived from an EMBL/GenBank/DDBJ whole genome shotgun (WGS) entry which is preliminary data.</text>
</comment>
<evidence type="ECO:0000313" key="2">
    <source>
        <dbReference type="Proteomes" id="UP000037432"/>
    </source>
</evidence>
<organism evidence="1 2">
    <name type="scientific">Streptomyces viridochromogenes</name>
    <dbReference type="NCBI Taxonomy" id="1938"/>
    <lineage>
        <taxon>Bacteria</taxon>
        <taxon>Bacillati</taxon>
        <taxon>Actinomycetota</taxon>
        <taxon>Actinomycetes</taxon>
        <taxon>Kitasatosporales</taxon>
        <taxon>Streptomycetaceae</taxon>
        <taxon>Streptomyces</taxon>
    </lineage>
</organism>
<proteinExistence type="predicted"/>
<sequence length="201" mass="21783">MASTEFPPIDRDKSPLLDTEHDIVRIAEALRRSPHIRTVDDASPGDKAVWFKDISGIGHTLSLTSVEPIPDDGPQGEAYAWDAVAAAIGNHPDFVDAKLGREGFGPDSLDTITAITRTDFEYTLQLTVTPRPGYGSVEEVPVPVADILRAVGRLRSRRDDNPDSVVFDATAGLLEHIAGTWDQQDDPTRQHAVALALALVL</sequence>
<dbReference type="OrthoDB" id="4152495at2"/>
<dbReference type="AlphaFoldDB" id="A0A0J8C8E7"/>
<dbReference type="RefSeq" id="WP_048581631.1">
    <property type="nucleotide sequence ID" value="NZ_LFNT01000014.1"/>
</dbReference>